<dbReference type="InterPro" id="IPR042090">
    <property type="entry name" value="CCA_tRNA_nucleotrans_2"/>
</dbReference>
<evidence type="ECO:0000256" key="5">
    <source>
        <dbReference type="ARBA" id="ARBA00022741"/>
    </source>
</evidence>
<dbReference type="InterPro" id="IPR008229">
    <property type="entry name" value="CCA-adding_arc"/>
</dbReference>
<reference evidence="14 15" key="1">
    <citation type="journal article" date="2012" name="J. Bacteriol.">
        <title>Complete Genome Sequence of the Hyperthermophilic Archaeon Thermococcus sp. Strain CL1, Isolated from a Paralvinella sp. Polychaete Worm Collected from a Hydrothermal Vent.</title>
        <authorList>
            <person name="Jung J.H."/>
            <person name="Holden J.F."/>
            <person name="Seo D.H."/>
            <person name="Park K.H."/>
            <person name="Shin H."/>
            <person name="Ryu S."/>
            <person name="Lee J.H."/>
            <person name="Park C.S."/>
        </authorList>
    </citation>
    <scope>NUCLEOTIDE SEQUENCE [LARGE SCALE GENOMIC DNA]</scope>
    <source>
        <strain evidence="15">DSM 27260 / KACC 17922 / CL1</strain>
    </source>
</reference>
<comment type="similarity">
    <text evidence="10">Belongs to the tRNA nucleotidyltransferase/poly(A) polymerase family. Archaeal CCA-adding enzyme subfamily.</text>
</comment>
<feature type="binding site" evidence="10">
    <location>
        <position position="174"/>
    </location>
    <ligand>
        <name>CTP</name>
        <dbReference type="ChEBI" id="CHEBI:37563"/>
    </ligand>
</feature>
<protein>
    <recommendedName>
        <fullName evidence="10">CCA-adding enzyme</fullName>
        <ecNumber evidence="10">2.7.7.72</ecNumber>
    </recommendedName>
    <alternativeName>
        <fullName evidence="10">CCA tRNA nucleotidyltransferase</fullName>
    </alternativeName>
    <alternativeName>
        <fullName evidence="10">tRNA CCA-pyrophosphorylase</fullName>
    </alternativeName>
    <alternativeName>
        <fullName evidence="10">tRNA adenylyl-/cytidylyl- transferase</fullName>
    </alternativeName>
    <alternativeName>
        <fullName evidence="10">tRNA nucleotidyltransferase</fullName>
    </alternativeName>
    <alternativeName>
        <fullName evidence="10">tRNA-NT</fullName>
    </alternativeName>
</protein>
<evidence type="ECO:0000313" key="15">
    <source>
        <dbReference type="Proteomes" id="UP000006064"/>
    </source>
</evidence>
<evidence type="ECO:0000256" key="7">
    <source>
        <dbReference type="ARBA" id="ARBA00022840"/>
    </source>
</evidence>
<dbReference type="InterPro" id="IPR043519">
    <property type="entry name" value="NT_sf"/>
</dbReference>
<keyword evidence="6 10" id="KW-0692">RNA repair</keyword>
<dbReference type="EC" id="2.7.7.72" evidence="10"/>
<dbReference type="AlphaFoldDB" id="I3ZTN8"/>
<accession>I3ZTN8</accession>
<evidence type="ECO:0000256" key="9">
    <source>
        <dbReference type="ARBA" id="ARBA00022884"/>
    </source>
</evidence>
<evidence type="ECO:0000256" key="1">
    <source>
        <dbReference type="ARBA" id="ARBA00022679"/>
    </source>
</evidence>
<evidence type="ECO:0000256" key="2">
    <source>
        <dbReference type="ARBA" id="ARBA00022694"/>
    </source>
</evidence>
<feature type="binding site" evidence="10">
    <location>
        <position position="69"/>
    </location>
    <ligand>
        <name>Mg(2+)</name>
        <dbReference type="ChEBI" id="CHEBI:18420"/>
    </ligand>
</feature>
<evidence type="ECO:0000259" key="11">
    <source>
        <dbReference type="Pfam" id="PF01909"/>
    </source>
</evidence>
<feature type="binding site" evidence="10">
    <location>
        <position position="146"/>
    </location>
    <ligand>
        <name>CTP</name>
        <dbReference type="ChEBI" id="CHEBI:37563"/>
    </ligand>
</feature>
<comment type="subunit">
    <text evidence="10">Homodimer.</text>
</comment>
<name>I3ZTN8_THECF</name>
<feature type="binding site" evidence="10">
    <location>
        <position position="146"/>
    </location>
    <ligand>
        <name>ATP</name>
        <dbReference type="ChEBI" id="CHEBI:30616"/>
    </ligand>
</feature>
<evidence type="ECO:0000256" key="3">
    <source>
        <dbReference type="ARBA" id="ARBA00022695"/>
    </source>
</evidence>
<dbReference type="Gene3D" id="3.30.70.1550">
    <property type="entry name" value="Archaeal tRNA CCA-adding enzyme catalytic domain"/>
    <property type="match status" value="1"/>
</dbReference>
<dbReference type="PIRSF" id="PIRSF005335">
    <property type="entry name" value="CCA_arch"/>
    <property type="match status" value="1"/>
</dbReference>
<dbReference type="GO" id="GO:0000049">
    <property type="term" value="F:tRNA binding"/>
    <property type="evidence" value="ECO:0007669"/>
    <property type="project" value="UniProtKB-UniRule"/>
</dbReference>
<evidence type="ECO:0000256" key="4">
    <source>
        <dbReference type="ARBA" id="ARBA00022723"/>
    </source>
</evidence>
<dbReference type="InterPro" id="IPR015329">
    <property type="entry name" value="tRNA_NucTransf2"/>
</dbReference>
<comment type="catalytic activity">
    <reaction evidence="10">
        <text>a tRNA with a 3' CCA end + 2 CTP + ATP = a tRNA with a 3' CCACCA end + 3 diphosphate</text>
        <dbReference type="Rhea" id="RHEA:76235"/>
        <dbReference type="Rhea" id="RHEA-COMP:10468"/>
        <dbReference type="Rhea" id="RHEA-COMP:18655"/>
        <dbReference type="ChEBI" id="CHEBI:30616"/>
        <dbReference type="ChEBI" id="CHEBI:33019"/>
        <dbReference type="ChEBI" id="CHEBI:37563"/>
        <dbReference type="ChEBI" id="CHEBI:83071"/>
        <dbReference type="ChEBI" id="CHEBI:195187"/>
    </reaction>
</comment>
<keyword evidence="9 10" id="KW-0694">RNA-binding</keyword>
<dbReference type="GO" id="GO:0000287">
    <property type="term" value="F:magnesium ion binding"/>
    <property type="evidence" value="ECO:0007669"/>
    <property type="project" value="UniProtKB-UniRule"/>
</dbReference>
<feature type="binding site" evidence="10">
    <location>
        <position position="57"/>
    </location>
    <ligand>
        <name>CTP</name>
        <dbReference type="ChEBI" id="CHEBI:37563"/>
    </ligand>
</feature>
<feature type="binding site" evidence="10">
    <location>
        <position position="165"/>
    </location>
    <ligand>
        <name>CTP</name>
        <dbReference type="ChEBI" id="CHEBI:37563"/>
    </ligand>
</feature>
<comment type="function">
    <text evidence="10">Catalyzes the addition and repair of the essential 3'-terminal CCA sequence in tRNAs without using a nucleic acid template. Adds these three nucleotides in the order of C, C, and A to the tRNA nucleotide-73, using CTP and ATP as substrates and producing inorganic pyrophosphate. tRNA 3'-terminal CCA addition is required both for tRNA processing and repair. Also involved in tRNA surveillance by mediating tandem CCA addition to generate a CCACCA at the 3' terminus of unstable tRNAs. While stable tRNAs receive only 3'-terminal CCA, unstable tRNAs are marked with CCACCA and rapidly degraded.</text>
</comment>
<feature type="binding site" evidence="10">
    <location>
        <position position="174"/>
    </location>
    <ligand>
        <name>ATP</name>
        <dbReference type="ChEBI" id="CHEBI:30616"/>
    </ligand>
</feature>
<organism evidence="14 15">
    <name type="scientific">Thermococcus cleftensis (strain DSM 27260 / KACC 17922 / CL1)</name>
    <dbReference type="NCBI Taxonomy" id="163003"/>
    <lineage>
        <taxon>Archaea</taxon>
        <taxon>Methanobacteriati</taxon>
        <taxon>Methanobacteriota</taxon>
        <taxon>Thermococci</taxon>
        <taxon>Thermococcales</taxon>
        <taxon>Thermococcaceae</taxon>
        <taxon>Thermococcus</taxon>
    </lineage>
</organism>
<dbReference type="GO" id="GO:0005524">
    <property type="term" value="F:ATP binding"/>
    <property type="evidence" value="ECO:0007669"/>
    <property type="project" value="UniProtKB-UniRule"/>
</dbReference>
<dbReference type="HOGENOM" id="CLU_044679_1_0_2"/>
<proteinExistence type="inferred from homology"/>
<dbReference type="SUPFAM" id="SSF81631">
    <property type="entry name" value="PAP/OAS1 substrate-binding domain"/>
    <property type="match status" value="1"/>
</dbReference>
<dbReference type="InterPro" id="IPR011068">
    <property type="entry name" value="NuclTrfase_I-like_C"/>
</dbReference>
<keyword evidence="1 10" id="KW-0808">Transferase</keyword>
<dbReference type="KEGG" id="thm:CL1_0867"/>
<dbReference type="Pfam" id="PF21133">
    <property type="entry name" value="CAA_C"/>
    <property type="match status" value="1"/>
</dbReference>
<keyword evidence="3 10" id="KW-0548">Nucleotidyltransferase</keyword>
<keyword evidence="15" id="KW-1185">Reference proteome</keyword>
<comment type="catalytic activity">
    <reaction evidence="10">
        <text>a tRNA precursor + 2 CTP + ATP = a tRNA with a 3' CCA end + 3 diphosphate</text>
        <dbReference type="Rhea" id="RHEA:14433"/>
        <dbReference type="Rhea" id="RHEA-COMP:10465"/>
        <dbReference type="Rhea" id="RHEA-COMP:10468"/>
        <dbReference type="ChEBI" id="CHEBI:30616"/>
        <dbReference type="ChEBI" id="CHEBI:33019"/>
        <dbReference type="ChEBI" id="CHEBI:37563"/>
        <dbReference type="ChEBI" id="CHEBI:74896"/>
        <dbReference type="ChEBI" id="CHEBI:83071"/>
        <dbReference type="EC" id="2.7.7.72"/>
    </reaction>
</comment>
<dbReference type="RefSeq" id="WP_014788707.1">
    <property type="nucleotide sequence ID" value="NC_018015.1"/>
</dbReference>
<feature type="domain" description="tRNA nucleotidyltransferase substrate binding" evidence="12">
    <location>
        <begin position="159"/>
        <end position="282"/>
    </location>
</feature>
<dbReference type="GO" id="GO:0042245">
    <property type="term" value="P:RNA repair"/>
    <property type="evidence" value="ECO:0007669"/>
    <property type="project" value="UniProtKB-KW"/>
</dbReference>
<dbReference type="SUPFAM" id="SSF81301">
    <property type="entry name" value="Nucleotidyltransferase"/>
    <property type="match status" value="1"/>
</dbReference>
<evidence type="ECO:0000256" key="10">
    <source>
        <dbReference type="HAMAP-Rule" id="MF_01264"/>
    </source>
</evidence>
<feature type="binding site" evidence="10">
    <location>
        <position position="60"/>
    </location>
    <ligand>
        <name>ATP</name>
        <dbReference type="ChEBI" id="CHEBI:30616"/>
    </ligand>
</feature>
<evidence type="ECO:0000256" key="6">
    <source>
        <dbReference type="ARBA" id="ARBA00022800"/>
    </source>
</evidence>
<evidence type="ECO:0000259" key="13">
    <source>
        <dbReference type="Pfam" id="PF21133"/>
    </source>
</evidence>
<dbReference type="Gene3D" id="1.10.1410.30">
    <property type="entry name" value="CCA tRNA nucleotidyltransferase, domain 2"/>
    <property type="match status" value="1"/>
</dbReference>
<feature type="binding site" evidence="10">
    <location>
        <position position="123"/>
    </location>
    <ligand>
        <name>Mg(2+)</name>
        <dbReference type="ChEBI" id="CHEBI:18420"/>
    </ligand>
</feature>
<gene>
    <name evidence="10" type="primary">cca</name>
    <name evidence="14" type="ORF">CL1_0867</name>
</gene>
<feature type="binding site" evidence="10">
    <location>
        <position position="57"/>
    </location>
    <ligand>
        <name>ATP</name>
        <dbReference type="ChEBI" id="CHEBI:30616"/>
    </ligand>
</feature>
<dbReference type="Pfam" id="PF01909">
    <property type="entry name" value="NTP_transf_2"/>
    <property type="match status" value="1"/>
</dbReference>
<dbReference type="PANTHER" id="PTHR39643">
    <property type="entry name" value="CCA-ADDING ENZYME"/>
    <property type="match status" value="1"/>
</dbReference>
<evidence type="ECO:0000256" key="8">
    <source>
        <dbReference type="ARBA" id="ARBA00022842"/>
    </source>
</evidence>
<dbReference type="Gene3D" id="3.30.70.590">
    <property type="entry name" value="Poly(A) polymerase predicted RNA binding domain"/>
    <property type="match status" value="1"/>
</dbReference>
<keyword evidence="4 10" id="KW-0479">Metal-binding</keyword>
<feature type="domain" description="Polymerase nucleotidyl transferase" evidence="11">
    <location>
        <begin position="39"/>
        <end position="146"/>
    </location>
</feature>
<dbReference type="NCBIfam" id="TIGR03671">
    <property type="entry name" value="cca_archaeal"/>
    <property type="match status" value="1"/>
</dbReference>
<dbReference type="InterPro" id="IPR006116">
    <property type="entry name" value="NT_2-5OAS_ClassI-CCAase"/>
</dbReference>
<dbReference type="HAMAP" id="MF_01264">
    <property type="entry name" value="CCA_arch"/>
    <property type="match status" value="1"/>
</dbReference>
<dbReference type="GO" id="GO:0001680">
    <property type="term" value="P:tRNA 3'-terminal CCA addition"/>
    <property type="evidence" value="ECO:0007669"/>
    <property type="project" value="UniProtKB-UniRule"/>
</dbReference>
<keyword evidence="7 10" id="KW-0067">ATP-binding</keyword>
<feature type="domain" description="CCA-adding enzyme C-terminal" evidence="13">
    <location>
        <begin position="298"/>
        <end position="432"/>
    </location>
</feature>
<evidence type="ECO:0000313" key="14">
    <source>
        <dbReference type="EMBL" id="AFL95072.1"/>
    </source>
</evidence>
<comment type="miscellaneous">
    <text evidence="10">A single active site specifically recognizes both ATP and CTP and is responsible for their addition.</text>
</comment>
<keyword evidence="8 10" id="KW-0460">Magnesium</keyword>
<dbReference type="GO" id="GO:0160016">
    <property type="term" value="F:CCACCA tRNA nucleotidyltransferase activity"/>
    <property type="evidence" value="ECO:0007669"/>
    <property type="project" value="RHEA"/>
</dbReference>
<dbReference type="PANTHER" id="PTHR39643:SF1">
    <property type="entry name" value="CCA-ADDING ENZYME"/>
    <property type="match status" value="1"/>
</dbReference>
<keyword evidence="5 10" id="KW-0547">Nucleotide-binding</keyword>
<dbReference type="InterPro" id="IPR002934">
    <property type="entry name" value="Polymerase_NTP_transf_dom"/>
</dbReference>
<dbReference type="InterPro" id="IPR048833">
    <property type="entry name" value="CAA_C"/>
</dbReference>
<dbReference type="GeneID" id="13038566"/>
<dbReference type="EMBL" id="CP003651">
    <property type="protein sequence ID" value="AFL95072.1"/>
    <property type="molecule type" value="Genomic_DNA"/>
</dbReference>
<keyword evidence="2 10" id="KW-0819">tRNA processing</keyword>
<comment type="cofactor">
    <cofactor evidence="10">
        <name>Mg(2+)</name>
        <dbReference type="ChEBI" id="CHEBI:18420"/>
    </cofactor>
</comment>
<evidence type="ECO:0000259" key="12">
    <source>
        <dbReference type="Pfam" id="PF09249"/>
    </source>
</evidence>
<dbReference type="GO" id="GO:0004810">
    <property type="term" value="F:CCA tRNA nucleotidyltransferase activity"/>
    <property type="evidence" value="ECO:0007669"/>
    <property type="project" value="UniProtKB-UniRule"/>
</dbReference>
<dbReference type="CDD" id="cd05400">
    <property type="entry name" value="NT_2-5OAS_ClassI-CCAase"/>
    <property type="match status" value="1"/>
</dbReference>
<feature type="binding site" evidence="10">
    <location>
        <position position="71"/>
    </location>
    <ligand>
        <name>Mg(2+)</name>
        <dbReference type="ChEBI" id="CHEBI:18420"/>
    </ligand>
</feature>
<dbReference type="Pfam" id="PF09249">
    <property type="entry name" value="tRNA_NucTransf2"/>
    <property type="match status" value="1"/>
</dbReference>
<dbReference type="Proteomes" id="UP000006064">
    <property type="component" value="Chromosome"/>
</dbReference>
<feature type="binding site" evidence="10">
    <location>
        <position position="60"/>
    </location>
    <ligand>
        <name>CTP</name>
        <dbReference type="ChEBI" id="CHEBI:37563"/>
    </ligand>
</feature>
<dbReference type="OrthoDB" id="7378at2157"/>
<sequence length="460" mass="53598">MSLDDAIETVLQKVLRRIRPTEEERAFVEGLMRELEEIARETIEDLGLDVKPYFVGSLAKDTYLAGDHDVDLFLAFPLDTPLEELREEGLRLGKAIAERLDSHEVAYAEHPYVRATYRGVKVDLVPCYDVESWRDVRTAVDRSILHTKWVNEHLNGRNDDVRLLKRFLKGINAYGSEVYVRGFSGYLAEILVIKYGSFLKVLENSDFILRQKVIDPAGWLRREPEPAMKTVKRETEEDKPLIVIDPVDPRRNVAANLSWEKYGRFYFKAHQFLENPSEEFFFPETRKSGSYLAELRRKGTHLVTLVFKVQELVDDLLLPQLERSARGFERALSREGFNVLGWNVGRSSGKAFIMLEVDRRERERVKIKPGPEFFTERGWDFYRKNGKVWLIGKRLYAEKRVKESILEVIEELLKKNAVALGKGIRENVKRAEIVLDYVPKELEDEAYLFLAREKWSLKEQ</sequence>
<dbReference type="STRING" id="163003.CL1_0867"/>
<dbReference type="SUPFAM" id="SSF55003">
    <property type="entry name" value="PAP/Archaeal CCA-adding enzyme, C-terminal domain"/>
    <property type="match status" value="1"/>
</dbReference>
<dbReference type="Gene3D" id="3.30.460.10">
    <property type="entry name" value="Beta Polymerase, domain 2"/>
    <property type="match status" value="1"/>
</dbReference>
<feature type="binding site" evidence="10">
    <location>
        <position position="165"/>
    </location>
    <ligand>
        <name>ATP</name>
        <dbReference type="ChEBI" id="CHEBI:30616"/>
    </ligand>
</feature>